<comment type="caution">
    <text evidence="2">The sequence shown here is derived from an EMBL/GenBank/DDBJ whole genome shotgun (WGS) entry which is preliminary data.</text>
</comment>
<evidence type="ECO:0000313" key="2">
    <source>
        <dbReference type="EMBL" id="KKN19685.1"/>
    </source>
</evidence>
<sequence length="129" mass="14754">MARAQDRIRNLKFTTGRQIKRANRAMAKARRQVAKEMTKELKSLISAPYPPASKPGNPPHMRRPGSGLRSKTEVVARGKTLVVKTTQVGIYLEGGTRNMAARPFVNRTIDKQRRKWERRLNTLTRKFAK</sequence>
<name>A0A0F9NJG4_9ZZZZ</name>
<feature type="region of interest" description="Disordered" evidence="1">
    <location>
        <begin position="46"/>
        <end position="72"/>
    </location>
</feature>
<gene>
    <name evidence="2" type="ORF">LCGC14_0943290</name>
</gene>
<reference evidence="2" key="1">
    <citation type="journal article" date="2015" name="Nature">
        <title>Complex archaea that bridge the gap between prokaryotes and eukaryotes.</title>
        <authorList>
            <person name="Spang A."/>
            <person name="Saw J.H."/>
            <person name="Jorgensen S.L."/>
            <person name="Zaremba-Niedzwiedzka K."/>
            <person name="Martijn J."/>
            <person name="Lind A.E."/>
            <person name="van Eijk R."/>
            <person name="Schleper C."/>
            <person name="Guy L."/>
            <person name="Ettema T.J."/>
        </authorList>
    </citation>
    <scope>NUCLEOTIDE SEQUENCE</scope>
</reference>
<dbReference type="EMBL" id="LAZR01003311">
    <property type="protein sequence ID" value="KKN19685.1"/>
    <property type="molecule type" value="Genomic_DNA"/>
</dbReference>
<proteinExistence type="predicted"/>
<protein>
    <recommendedName>
        <fullName evidence="3">HK97 gp10 family phage protein</fullName>
    </recommendedName>
</protein>
<accession>A0A0F9NJG4</accession>
<evidence type="ECO:0000256" key="1">
    <source>
        <dbReference type="SAM" id="MobiDB-lite"/>
    </source>
</evidence>
<feature type="compositionally biased region" description="Pro residues" evidence="1">
    <location>
        <begin position="48"/>
        <end position="58"/>
    </location>
</feature>
<evidence type="ECO:0008006" key="3">
    <source>
        <dbReference type="Google" id="ProtNLM"/>
    </source>
</evidence>
<organism evidence="2">
    <name type="scientific">marine sediment metagenome</name>
    <dbReference type="NCBI Taxonomy" id="412755"/>
    <lineage>
        <taxon>unclassified sequences</taxon>
        <taxon>metagenomes</taxon>
        <taxon>ecological metagenomes</taxon>
    </lineage>
</organism>
<dbReference type="AlphaFoldDB" id="A0A0F9NJG4"/>